<dbReference type="AlphaFoldDB" id="A0A9P1DZC8"/>
<reference evidence="2" key="1">
    <citation type="submission" date="2022-07" db="EMBL/GenBank/DDBJ databases">
        <authorList>
            <person name="Macas J."/>
            <person name="Novak P."/>
            <person name="Neumann P."/>
        </authorList>
    </citation>
    <scope>NUCLEOTIDE SEQUENCE</scope>
</reference>
<dbReference type="EMBL" id="CAMAPE010000005">
    <property type="protein sequence ID" value="CAH9066718.1"/>
    <property type="molecule type" value="Genomic_DNA"/>
</dbReference>
<proteinExistence type="predicted"/>
<feature type="region of interest" description="Disordered" evidence="1">
    <location>
        <begin position="1"/>
        <end position="20"/>
    </location>
</feature>
<evidence type="ECO:0000313" key="3">
    <source>
        <dbReference type="Proteomes" id="UP001152484"/>
    </source>
</evidence>
<keyword evidence="3" id="KW-1185">Reference proteome</keyword>
<organism evidence="2 3">
    <name type="scientific">Cuscuta europaea</name>
    <name type="common">European dodder</name>
    <dbReference type="NCBI Taxonomy" id="41803"/>
    <lineage>
        <taxon>Eukaryota</taxon>
        <taxon>Viridiplantae</taxon>
        <taxon>Streptophyta</taxon>
        <taxon>Embryophyta</taxon>
        <taxon>Tracheophyta</taxon>
        <taxon>Spermatophyta</taxon>
        <taxon>Magnoliopsida</taxon>
        <taxon>eudicotyledons</taxon>
        <taxon>Gunneridae</taxon>
        <taxon>Pentapetalae</taxon>
        <taxon>asterids</taxon>
        <taxon>lamiids</taxon>
        <taxon>Solanales</taxon>
        <taxon>Convolvulaceae</taxon>
        <taxon>Cuscuteae</taxon>
        <taxon>Cuscuta</taxon>
        <taxon>Cuscuta subgen. Cuscuta</taxon>
    </lineage>
</organism>
<accession>A0A9P1DZC8</accession>
<dbReference type="Proteomes" id="UP001152484">
    <property type="component" value="Unassembled WGS sequence"/>
</dbReference>
<comment type="caution">
    <text evidence="2">The sequence shown here is derived from an EMBL/GenBank/DDBJ whole genome shotgun (WGS) entry which is preliminary data.</text>
</comment>
<gene>
    <name evidence="2" type="ORF">CEURO_LOCUS2425</name>
</gene>
<evidence type="ECO:0000256" key="1">
    <source>
        <dbReference type="SAM" id="MobiDB-lite"/>
    </source>
</evidence>
<sequence length="20" mass="2208">MIASGSLGKDKTVKIWTQED</sequence>
<protein>
    <submittedName>
        <fullName evidence="2">Uncharacterized protein</fullName>
    </submittedName>
</protein>
<name>A0A9P1DZC8_CUSEU</name>
<evidence type="ECO:0000313" key="2">
    <source>
        <dbReference type="EMBL" id="CAH9066718.1"/>
    </source>
</evidence>